<keyword evidence="3" id="KW-1185">Reference proteome</keyword>
<keyword evidence="2" id="KW-0378">Hydrolase</keyword>
<sequence length="375" mass="42432">MTKRKSDQTVSQISELKPPTPWPGANARLLGLGVGLPISALDRLGNFSAAEFERFTLEWATDYLAVKRPEIVEVQQRGGAGDKGRDVIAWHDPNTVPVRKWTLYQCKHYGAALGAGTAAAEIGKVLFYSHRGDYSFPKEYHFVTHKGVTSPFQDLLDKPEDLRKFIIGNWDEHCRSKIRKDPVDLTAALKAHIESVPFTAFRAKQPLTLLNEHAQTKYHLTVFGAPLIDRPKPPEPPSEVAPGENKYVTQLMAVISADLGQTVSNLTDFLHSDKHHRLFDRSRLTFYHAEGLKELARDQMADITFFDTLLKEFHDGLYHWHTSEPDGYPRLIETVKASQKIQLSKHALEPHVLPNDREGMCHQMANEGQVRWCDI</sequence>
<evidence type="ECO:0000313" key="2">
    <source>
        <dbReference type="EMBL" id="MCW4589437.1"/>
    </source>
</evidence>
<dbReference type="Proteomes" id="UP001526337">
    <property type="component" value="Unassembled WGS sequence"/>
</dbReference>
<dbReference type="EMBL" id="JANGSQ010000078">
    <property type="protein sequence ID" value="MCW4589437.1"/>
    <property type="molecule type" value="Genomic_DNA"/>
</dbReference>
<proteinExistence type="predicted"/>
<keyword evidence="2" id="KW-0540">Nuclease</keyword>
<name>A0ABT3K201_9PROT</name>
<dbReference type="Pfam" id="PF20282">
    <property type="entry name" value="CTD6"/>
    <property type="match status" value="1"/>
</dbReference>
<keyword evidence="2" id="KW-0255">Endonuclease</keyword>
<evidence type="ECO:0000313" key="3">
    <source>
        <dbReference type="Proteomes" id="UP001526337"/>
    </source>
</evidence>
<gene>
    <name evidence="2" type="ORF">NO263_02400</name>
</gene>
<accession>A0ABT3K201</accession>
<dbReference type="GO" id="GO:0004519">
    <property type="term" value="F:endonuclease activity"/>
    <property type="evidence" value="ECO:0007669"/>
    <property type="project" value="UniProtKB-KW"/>
</dbReference>
<organism evidence="2 3">
    <name type="scientific">Gluconacetobacter entanii</name>
    <dbReference type="NCBI Taxonomy" id="108528"/>
    <lineage>
        <taxon>Bacteria</taxon>
        <taxon>Pseudomonadati</taxon>
        <taxon>Pseudomonadota</taxon>
        <taxon>Alphaproteobacteria</taxon>
        <taxon>Acetobacterales</taxon>
        <taxon>Acetobacteraceae</taxon>
        <taxon>Gluconacetobacter</taxon>
    </lineage>
</organism>
<dbReference type="InterPro" id="IPR046914">
    <property type="entry name" value="ABC-3C_CTD6"/>
</dbReference>
<comment type="caution">
    <text evidence="2">The sequence shown here is derived from an EMBL/GenBank/DDBJ whole genome shotgun (WGS) entry which is preliminary data.</text>
</comment>
<evidence type="ECO:0000259" key="1">
    <source>
        <dbReference type="Pfam" id="PF20282"/>
    </source>
</evidence>
<feature type="domain" description="ABC-three component systems C-terminal" evidence="1">
    <location>
        <begin position="244"/>
        <end position="372"/>
    </location>
</feature>
<protein>
    <submittedName>
        <fullName evidence="2">Restriction endonuclease</fullName>
    </submittedName>
</protein>
<reference evidence="2 3" key="1">
    <citation type="submission" date="2022-07" db="EMBL/GenBank/DDBJ databases">
        <title>Genome stability of Gluconacetobacter entanii AV429.</title>
        <authorList>
            <person name="Trcek J."/>
            <person name="Cepec E."/>
        </authorList>
    </citation>
    <scope>NUCLEOTIDE SEQUENCE [LARGE SCALE GENOMIC DNA]</scope>
    <source>
        <strain evidence="2 3">AV429_2022</strain>
    </source>
</reference>